<evidence type="ECO:0000256" key="1">
    <source>
        <dbReference type="ARBA" id="ARBA00000851"/>
    </source>
</evidence>
<evidence type="ECO:0000256" key="3">
    <source>
        <dbReference type="ARBA" id="ARBA00012654"/>
    </source>
</evidence>
<keyword evidence="4" id="KW-0540">Nuclease</keyword>
<dbReference type="AlphaFoldDB" id="A0A401HRR9"/>
<dbReference type="PANTHER" id="PTHR30195">
    <property type="entry name" value="TYPE I SITE-SPECIFIC DEOXYRIBONUCLEASE PROTEIN SUBUNIT M AND R"/>
    <property type="match status" value="1"/>
</dbReference>
<protein>
    <recommendedName>
        <fullName evidence="3">type I site-specific deoxyribonuclease</fullName>
        <ecNumber evidence="3">3.1.21.3</ecNumber>
    </recommendedName>
</protein>
<dbReference type="InterPro" id="IPR007409">
    <property type="entry name" value="Restrct_endonuc_type1_HsdR_N"/>
</dbReference>
<dbReference type="EC" id="3.1.21.3" evidence="3"/>
<accession>A0A401HRR9</accession>
<comment type="catalytic activity">
    <reaction evidence="1">
        <text>Endonucleolytic cleavage of DNA to give random double-stranded fragments with terminal 5'-phosphates, ATP is simultaneously hydrolyzed.</text>
        <dbReference type="EC" id="3.1.21.3"/>
    </reaction>
</comment>
<feature type="coiled-coil region" evidence="11">
    <location>
        <begin position="837"/>
        <end position="874"/>
    </location>
</feature>
<dbReference type="InterPro" id="IPR014001">
    <property type="entry name" value="Helicase_ATP-bd"/>
</dbReference>
<dbReference type="CDD" id="cd22332">
    <property type="entry name" value="HsdR_N"/>
    <property type="match status" value="1"/>
</dbReference>
<feature type="domain" description="Helicase ATP-binding" evidence="12">
    <location>
        <begin position="265"/>
        <end position="425"/>
    </location>
</feature>
<keyword evidence="8 13" id="KW-0378">Hydrolase</keyword>
<organism evidence="13 14">
    <name type="scientific">Methanofervidicoccus abyssi</name>
    <dbReference type="NCBI Taxonomy" id="2082189"/>
    <lineage>
        <taxon>Archaea</taxon>
        <taxon>Methanobacteriati</taxon>
        <taxon>Methanobacteriota</taxon>
        <taxon>Methanomada group</taxon>
        <taxon>Methanococci</taxon>
        <taxon>Methanococcales</taxon>
        <taxon>Methanofervidicoccus</taxon>
    </lineage>
</organism>
<evidence type="ECO:0000259" key="12">
    <source>
        <dbReference type="PROSITE" id="PS51192"/>
    </source>
</evidence>
<dbReference type="PANTHER" id="PTHR30195:SF15">
    <property type="entry name" value="TYPE I RESTRICTION ENZYME HINDI ENDONUCLEASE SUBUNIT"/>
    <property type="match status" value="1"/>
</dbReference>
<evidence type="ECO:0000256" key="11">
    <source>
        <dbReference type="SAM" id="Coils"/>
    </source>
</evidence>
<keyword evidence="9" id="KW-0067">ATP-binding</keyword>
<dbReference type="CDD" id="cd18800">
    <property type="entry name" value="SF2_C_EcoR124I-like"/>
    <property type="match status" value="1"/>
</dbReference>
<evidence type="ECO:0000256" key="2">
    <source>
        <dbReference type="ARBA" id="ARBA00008598"/>
    </source>
</evidence>
<evidence type="ECO:0000256" key="7">
    <source>
        <dbReference type="ARBA" id="ARBA00022759"/>
    </source>
</evidence>
<dbReference type="SUPFAM" id="SSF52540">
    <property type="entry name" value="P-loop containing nucleoside triphosphate hydrolases"/>
    <property type="match status" value="2"/>
</dbReference>
<dbReference type="RefSeq" id="WP_131007708.1">
    <property type="nucleotide sequence ID" value="NZ_BFAX01000004.1"/>
</dbReference>
<dbReference type="Pfam" id="PF04313">
    <property type="entry name" value="HSDR_N"/>
    <property type="match status" value="1"/>
</dbReference>
<dbReference type="GO" id="GO:0009307">
    <property type="term" value="P:DNA restriction-modification system"/>
    <property type="evidence" value="ECO:0007669"/>
    <property type="project" value="UniProtKB-KW"/>
</dbReference>
<dbReference type="Gene3D" id="3.90.1570.50">
    <property type="match status" value="1"/>
</dbReference>
<keyword evidence="5" id="KW-0547">Nucleotide-binding</keyword>
<dbReference type="InterPro" id="IPR004473">
    <property type="entry name" value="Restrct_endonuc_typeI_HsdR"/>
</dbReference>
<dbReference type="GO" id="GO:0005524">
    <property type="term" value="F:ATP binding"/>
    <property type="evidence" value="ECO:0007669"/>
    <property type="project" value="UniProtKB-KW"/>
</dbReference>
<dbReference type="PROSITE" id="PS51192">
    <property type="entry name" value="HELICASE_ATP_BIND_1"/>
    <property type="match status" value="1"/>
</dbReference>
<gene>
    <name evidence="13" type="ORF">MHHB_P1122</name>
</gene>
<dbReference type="InterPro" id="IPR040980">
    <property type="entry name" value="SWI2_SNF2"/>
</dbReference>
<dbReference type="CDD" id="cd18030">
    <property type="entry name" value="DEXHc_RE_I_HsdR"/>
    <property type="match status" value="1"/>
</dbReference>
<dbReference type="Gene3D" id="3.40.50.300">
    <property type="entry name" value="P-loop containing nucleotide triphosphate hydrolases"/>
    <property type="match status" value="2"/>
</dbReference>
<dbReference type="InterPro" id="IPR055180">
    <property type="entry name" value="HsdR_RecA-like_helicase_dom_2"/>
</dbReference>
<evidence type="ECO:0000313" key="13">
    <source>
        <dbReference type="EMBL" id="GBF36892.1"/>
    </source>
</evidence>
<comment type="similarity">
    <text evidence="2">Belongs to the HsdR family.</text>
</comment>
<dbReference type="InterPro" id="IPR051268">
    <property type="entry name" value="Type-I_R_enzyme_R_subunit"/>
</dbReference>
<evidence type="ECO:0000256" key="4">
    <source>
        <dbReference type="ARBA" id="ARBA00022722"/>
    </source>
</evidence>
<dbReference type="Proteomes" id="UP000290527">
    <property type="component" value="Unassembled WGS sequence"/>
</dbReference>
<dbReference type="NCBIfam" id="TIGR00348">
    <property type="entry name" value="hsdR"/>
    <property type="match status" value="1"/>
</dbReference>
<evidence type="ECO:0000256" key="5">
    <source>
        <dbReference type="ARBA" id="ARBA00022741"/>
    </source>
</evidence>
<dbReference type="InterPro" id="IPR027417">
    <property type="entry name" value="P-loop_NTPase"/>
</dbReference>
<comment type="caution">
    <text evidence="13">The sequence shown here is derived from an EMBL/GenBank/DDBJ whole genome shotgun (WGS) entry which is preliminary data.</text>
</comment>
<keyword evidence="6" id="KW-0680">Restriction system</keyword>
<keyword evidence="7" id="KW-0255">Endonuclease</keyword>
<evidence type="ECO:0000313" key="14">
    <source>
        <dbReference type="Proteomes" id="UP000290527"/>
    </source>
</evidence>
<evidence type="ECO:0000256" key="8">
    <source>
        <dbReference type="ARBA" id="ARBA00022801"/>
    </source>
</evidence>
<dbReference type="SMART" id="SM00487">
    <property type="entry name" value="DEXDc"/>
    <property type="match status" value="1"/>
</dbReference>
<name>A0A401HRR9_9EURY</name>
<proteinExistence type="inferred from homology"/>
<dbReference type="GO" id="GO:0009035">
    <property type="term" value="F:type I site-specific deoxyribonuclease activity"/>
    <property type="evidence" value="ECO:0007669"/>
    <property type="project" value="UniProtKB-EC"/>
</dbReference>
<keyword evidence="14" id="KW-1185">Reference proteome</keyword>
<dbReference type="OrthoDB" id="11429at2157"/>
<feature type="coiled-coil region" evidence="11">
    <location>
        <begin position="667"/>
        <end position="694"/>
    </location>
</feature>
<sequence>MRLISEKKDVQDRVINHLQAIGWEYIPPADLNGKRGCDMKEPFILDILERKLKELNKGIITDENVGDVVRRLRLIPSTFTGNQEFLDYLRGKKTVYVEREKRERNFKLIDFENPENNHFAFTKEFWFEDREKRRMDIVLFINGIPICDFELKSPTVYEAEEEAFEQVNIYNKALPELFKYLQFYAVSEGIRLFYGPTWKYESKTFYRWKVENGFNFEKLIKSFFDKKEVIETLRSYIVFMTVDEELQKYILKQHQRRAIRKIIKRVLEGKKKKGLIWHTQGAYKTLTMIVLADELRKIPELENPTIIVVIDRLELEQQIYQNFQAYGYPNIVRAKSKKHLRKLLKDDYRGLIITTIHKFEGMPKHINKRENIILLIDEAHRSQEGDLGNYMRGALPNAFYFGFTGTPVDKTKVGRGTFIAFGYPPEEAYLDKYTIDESIEDGTTVPLYYTLAKTELHVDKETLEEEFFRVIEEEGIASIEGVNKIIERAEKLKAVLKAKDRIDKIAKHIAEHYKKFVEPLGFKAFIVAVDREACALYKEAIDKYLPQDYTKVVYTSNYRDSELLKKYHISEEEEKRIRKDFKSPEKLPKILIVTEKLLTGYDAPVLYVMYLDKPLKDHALLQAIARINRPYAGKTCGLIVDYIGIFEDLQRALAFYSKDVEAGLIDYDKLKERFKELMNKADEILEEIDLEDENKRIQNIIDYFFEEDKRKEYIKIFRQIQEIYEILSPDEFLRDYIKKYRLLVQIYEIIYQTYNPEAERRRIRRDILKKTEGLIKKNVELLNIVDNLPLYEINEDIAKTIKADKLSQRVKVASLYKSIKIHIEKRRKASPYLVSIAEKVEKIISQLRERQRSVESALEELTKIAEDIAKAEKEQSKSGLSREEFSYFWILRRHGIENENISRKIHEIISSKEHWTFNENVERELRQDLYKVLQKELQKLQLDNVVNLVNELLGIDKIMRSEEL</sequence>
<evidence type="ECO:0000256" key="10">
    <source>
        <dbReference type="ARBA" id="ARBA00023125"/>
    </source>
</evidence>
<dbReference type="Pfam" id="PF22679">
    <property type="entry name" value="T1R_D3-like"/>
    <property type="match status" value="1"/>
</dbReference>
<keyword evidence="10" id="KW-0238">DNA-binding</keyword>
<dbReference type="GO" id="GO:0003677">
    <property type="term" value="F:DNA binding"/>
    <property type="evidence" value="ECO:0007669"/>
    <property type="project" value="UniProtKB-KW"/>
</dbReference>
<evidence type="ECO:0000256" key="9">
    <source>
        <dbReference type="ARBA" id="ARBA00022840"/>
    </source>
</evidence>
<dbReference type="GO" id="GO:0120545">
    <property type="term" value="F:nucleic acid conformation isomerase activity"/>
    <property type="evidence" value="ECO:0007669"/>
    <property type="project" value="UniProtKB-ARBA"/>
</dbReference>
<evidence type="ECO:0000256" key="6">
    <source>
        <dbReference type="ARBA" id="ARBA00022747"/>
    </source>
</evidence>
<keyword evidence="11" id="KW-0175">Coiled coil</keyword>
<reference evidence="13 14" key="1">
    <citation type="journal article" date="2019" name="Int. J. Syst. Evol. Microbiol.">
        <title>Methanofervidicoccus abyssi gen. nov., sp. nov., a hydrogenotrophic methanogen, isolated from a hydrothermal vent chimney in the Mid-Cayman Spreading Center, the Caribbean Sea.</title>
        <authorList>
            <person name="Sakai S."/>
            <person name="Takaki Y."/>
            <person name="Miyazaki M."/>
            <person name="Ogawara M."/>
            <person name="Yanagawa K."/>
            <person name="Miyazaki J."/>
            <person name="Takai K."/>
        </authorList>
    </citation>
    <scope>NUCLEOTIDE SEQUENCE [LARGE SCALE GENOMIC DNA]</scope>
    <source>
        <strain evidence="13 14">HHB</strain>
    </source>
</reference>
<dbReference type="EMBL" id="BFAX01000004">
    <property type="protein sequence ID" value="GBF36892.1"/>
    <property type="molecule type" value="Genomic_DNA"/>
</dbReference>
<dbReference type="Pfam" id="PF18766">
    <property type="entry name" value="SWI2_SNF2"/>
    <property type="match status" value="1"/>
</dbReference>